<proteinExistence type="predicted"/>
<reference evidence="3 4" key="1">
    <citation type="submission" date="2017-03" db="EMBL/GenBank/DDBJ databases">
        <title>An alternative strategy for trypanosome survival in the mammalian bloodstream revealed through genome and transcriptome analysis of the ubiquitous bovine parasite Trypanosoma (Megatrypanum) theileri.</title>
        <authorList>
            <person name="Kelly S."/>
            <person name="Ivens A."/>
            <person name="Mott A."/>
            <person name="O'Neill E."/>
            <person name="Emms D."/>
            <person name="Macleod O."/>
            <person name="Voorheis P."/>
            <person name="Matthews J."/>
            <person name="Matthews K."/>
            <person name="Carrington M."/>
        </authorList>
    </citation>
    <scope>NUCLEOTIDE SEQUENCE [LARGE SCALE GENOMIC DNA]</scope>
    <source>
        <strain evidence="3">Edinburgh</strain>
    </source>
</reference>
<accession>A0A1X0P6G3</accession>
<evidence type="ECO:0000313" key="4">
    <source>
        <dbReference type="Proteomes" id="UP000192257"/>
    </source>
</evidence>
<dbReference type="EMBL" id="NBCO01000003">
    <property type="protein sequence ID" value="ORC92411.1"/>
    <property type="molecule type" value="Genomic_DNA"/>
</dbReference>
<organism evidence="3 4">
    <name type="scientific">Trypanosoma theileri</name>
    <dbReference type="NCBI Taxonomy" id="67003"/>
    <lineage>
        <taxon>Eukaryota</taxon>
        <taxon>Discoba</taxon>
        <taxon>Euglenozoa</taxon>
        <taxon>Kinetoplastea</taxon>
        <taxon>Metakinetoplastina</taxon>
        <taxon>Trypanosomatida</taxon>
        <taxon>Trypanosomatidae</taxon>
        <taxon>Trypanosoma</taxon>
    </lineage>
</organism>
<evidence type="ECO:0008006" key="5">
    <source>
        <dbReference type="Google" id="ProtNLM"/>
    </source>
</evidence>
<feature type="compositionally biased region" description="Polar residues" evidence="1">
    <location>
        <begin position="162"/>
        <end position="183"/>
    </location>
</feature>
<protein>
    <recommendedName>
        <fullName evidence="5">Mucin TcMUCII</fullName>
    </recommendedName>
</protein>
<keyword evidence="4" id="KW-1185">Reference proteome</keyword>
<dbReference type="Proteomes" id="UP000192257">
    <property type="component" value="Unassembled WGS sequence"/>
</dbReference>
<feature type="compositionally biased region" description="Low complexity" evidence="1">
    <location>
        <begin position="189"/>
        <end position="207"/>
    </location>
</feature>
<feature type="compositionally biased region" description="Gly residues" evidence="1">
    <location>
        <begin position="91"/>
        <end position="106"/>
    </location>
</feature>
<evidence type="ECO:0000256" key="2">
    <source>
        <dbReference type="SAM" id="SignalP"/>
    </source>
</evidence>
<feature type="compositionally biased region" description="Low complexity" evidence="1">
    <location>
        <begin position="144"/>
        <end position="161"/>
    </location>
</feature>
<sequence length="261" mass="26967">MMMMGRVMCVLAVVLCCACGYTMTAAADPAEKPPEKSGGYVSPDRGHAEWDDFPTRTKEVKWDSWYWNVPETTTGVRNQSTNQEEAHHSGGASGSGGHSGNGGVVVGSGEPQAAHVERASPGKGPSETAAIPEAKDGVTTTKNQSQGSSAASQDDQGASSSTDDNSTPVNSNLNQQPSATVDTTAVPDSPETNSTTPPSSENTTTAPPSTPSPLPNAEISSNTIASTVHKKANVDSSVSPVWMRTAAPLLIVAVFFSATVY</sequence>
<dbReference type="RefSeq" id="XP_028886477.1">
    <property type="nucleotide sequence ID" value="XM_029021931.1"/>
</dbReference>
<keyword evidence="2" id="KW-0732">Signal</keyword>
<feature type="signal peptide" evidence="2">
    <location>
        <begin position="1"/>
        <end position="26"/>
    </location>
</feature>
<feature type="region of interest" description="Disordered" evidence="1">
    <location>
        <begin position="78"/>
        <end position="219"/>
    </location>
</feature>
<evidence type="ECO:0000313" key="3">
    <source>
        <dbReference type="EMBL" id="ORC92411.1"/>
    </source>
</evidence>
<dbReference type="GeneID" id="39981711"/>
<dbReference type="AlphaFoldDB" id="A0A1X0P6G3"/>
<comment type="caution">
    <text evidence="3">The sequence shown here is derived from an EMBL/GenBank/DDBJ whole genome shotgun (WGS) entry which is preliminary data.</text>
</comment>
<gene>
    <name evidence="3" type="ORF">TM35_000031640</name>
</gene>
<name>A0A1X0P6G3_9TRYP</name>
<dbReference type="VEuPathDB" id="TriTrypDB:TM35_000031640"/>
<feature type="chain" id="PRO_5012303969" description="Mucin TcMUCII" evidence="2">
    <location>
        <begin position="27"/>
        <end position="261"/>
    </location>
</feature>
<evidence type="ECO:0000256" key="1">
    <source>
        <dbReference type="SAM" id="MobiDB-lite"/>
    </source>
</evidence>
<feature type="region of interest" description="Disordered" evidence="1">
    <location>
        <begin position="28"/>
        <end position="51"/>
    </location>
</feature>